<comment type="caution">
    <text evidence="3">The sequence shown here is derived from an EMBL/GenBank/DDBJ whole genome shotgun (WGS) entry which is preliminary data.</text>
</comment>
<dbReference type="InterPro" id="IPR021136">
    <property type="entry name" value="Flagellar_hook_control-like_C"/>
</dbReference>
<organism evidence="3 4">
    <name type="scientific">Mycoplana rhizolycopersici</name>
    <dbReference type="NCBI Taxonomy" id="2746702"/>
    <lineage>
        <taxon>Bacteria</taxon>
        <taxon>Pseudomonadati</taxon>
        <taxon>Pseudomonadota</taxon>
        <taxon>Alphaproteobacteria</taxon>
        <taxon>Hyphomicrobiales</taxon>
        <taxon>Rhizobiaceae</taxon>
        <taxon>Mycoplana</taxon>
    </lineage>
</organism>
<feature type="compositionally biased region" description="Polar residues" evidence="1">
    <location>
        <begin position="426"/>
        <end position="446"/>
    </location>
</feature>
<feature type="compositionally biased region" description="Basic and acidic residues" evidence="1">
    <location>
        <begin position="133"/>
        <end position="149"/>
    </location>
</feature>
<evidence type="ECO:0000259" key="2">
    <source>
        <dbReference type="Pfam" id="PF02120"/>
    </source>
</evidence>
<protein>
    <submittedName>
        <fullName evidence="3">Flagellar hook-length control protein FliK</fullName>
    </submittedName>
</protein>
<feature type="compositionally biased region" description="Polar residues" evidence="1">
    <location>
        <begin position="478"/>
        <end position="492"/>
    </location>
</feature>
<reference evidence="3 4" key="1">
    <citation type="submission" date="2020-06" db="EMBL/GenBank/DDBJ databases">
        <title>Rhizobium sp.nov. isolated from the tomato plant.</title>
        <authorList>
            <person name="Thin K.K."/>
            <person name="Zhang X."/>
            <person name="He S."/>
        </authorList>
    </citation>
    <scope>NUCLEOTIDE SEQUENCE [LARGE SCALE GENOMIC DNA]</scope>
    <source>
        <strain evidence="3 4">DBTS2</strain>
    </source>
</reference>
<dbReference type="InterPro" id="IPR038610">
    <property type="entry name" value="FliK-like_C_sf"/>
</dbReference>
<keyword evidence="3" id="KW-0966">Cell projection</keyword>
<dbReference type="Pfam" id="PF02120">
    <property type="entry name" value="Flg_hook"/>
    <property type="match status" value="1"/>
</dbReference>
<name>A0ABX2QCS0_9HYPH</name>
<dbReference type="Proteomes" id="UP000659172">
    <property type="component" value="Unassembled WGS sequence"/>
</dbReference>
<feature type="domain" description="Flagellar hook-length control protein-like C-terminal" evidence="2">
    <location>
        <begin position="357"/>
        <end position="431"/>
    </location>
</feature>
<evidence type="ECO:0000313" key="3">
    <source>
        <dbReference type="EMBL" id="NVP54988.1"/>
    </source>
</evidence>
<keyword evidence="4" id="KW-1185">Reference proteome</keyword>
<accession>A0ABX2QCS0</accession>
<feature type="compositionally biased region" description="Basic and acidic residues" evidence="1">
    <location>
        <begin position="23"/>
        <end position="34"/>
    </location>
</feature>
<gene>
    <name evidence="3" type="ORF">HV823_06950</name>
</gene>
<evidence type="ECO:0000256" key="1">
    <source>
        <dbReference type="SAM" id="MobiDB-lite"/>
    </source>
</evidence>
<proteinExistence type="predicted"/>
<dbReference type="RefSeq" id="WP_176948996.1">
    <property type="nucleotide sequence ID" value="NZ_JABXYK010000003.1"/>
</dbReference>
<evidence type="ECO:0000313" key="4">
    <source>
        <dbReference type="Proteomes" id="UP000659172"/>
    </source>
</evidence>
<feature type="compositionally biased region" description="Low complexity" evidence="1">
    <location>
        <begin position="447"/>
        <end position="461"/>
    </location>
</feature>
<feature type="region of interest" description="Disordered" evidence="1">
    <location>
        <begin position="426"/>
        <end position="499"/>
    </location>
</feature>
<dbReference type="EMBL" id="JABXYK010000003">
    <property type="protein sequence ID" value="NVP54988.1"/>
    <property type="molecule type" value="Genomic_DNA"/>
</dbReference>
<sequence length="499" mass="50356">MSSIDTNLVSQLDGKRSYGAAKSRSDGGDGKFSEAFDNLAGKGGAKNSITREAILEGVAKAGGDVLPSLASTPIQGRFAADAGKEEVQAQLPGTVSDASDIVDTVPAQAAASNLPDADILALAAETKGTVSRPADDRKTPSDEPVRSDIDGGYDGLLDILAGTPAIAEQAQSAELAQAAASVVVQGAQQQVGDNSAATVNSVEAGVTELMLANLPARAIKGGETGDAASSRARAQSTHLAGAPQAATASAMAADDVASADAAMAVDDAAGSDADQVFRLVRSDGRARPVEIAIGGNGDVAVKEQGTPAAKIEAVTVLESRRYLGLAPSGNASAVTSAIAHDPTLASALTAAQDDKTGKVVNTLKIQLSPIDLGTVTATLRLQGEALTVDLKVETGKAYRNLSDDQDAIIKALRGHGFAVDQISVQMTSSSDRSGSTGQGDPQAQFSGQQQAREGGSQQQGGNARQADTKAFNEGTSHDYGQTDGSSGANQSRGSGGVYL</sequence>
<feature type="region of interest" description="Disordered" evidence="1">
    <location>
        <begin position="15"/>
        <end position="44"/>
    </location>
</feature>
<keyword evidence="3" id="KW-0282">Flagellum</keyword>
<dbReference type="Gene3D" id="3.30.750.140">
    <property type="match status" value="1"/>
</dbReference>
<feature type="region of interest" description="Disordered" evidence="1">
    <location>
        <begin position="128"/>
        <end position="149"/>
    </location>
</feature>
<keyword evidence="3" id="KW-0969">Cilium</keyword>